<name>A0A2D4FDB6_MICCO</name>
<reference evidence="1" key="1">
    <citation type="submission" date="2017-07" db="EMBL/GenBank/DDBJ databases">
        <authorList>
            <person name="Mikheyev A."/>
            <person name="Grau M."/>
        </authorList>
    </citation>
    <scope>NUCLEOTIDE SEQUENCE</scope>
    <source>
        <tissue evidence="1">Venom_gland</tissue>
    </source>
</reference>
<sequence length="99" mass="11592">MHLSLIFSPYAKQKNKKKGQRKKRLLHSSETNSYFFCIATAFEKRQCKWCCFSYTLRTFWLGEIITKMPICKDDLREGGNVSSWKCPRLSICHNHNIGG</sequence>
<reference evidence="1" key="2">
    <citation type="submission" date="2017-11" db="EMBL/GenBank/DDBJ databases">
        <title>Coralsnake Venomics: Analyses of Venom Gland Transcriptomes and Proteomes of Six Brazilian Taxa.</title>
        <authorList>
            <person name="Aird S.D."/>
            <person name="Jorge da Silva N."/>
            <person name="Qiu L."/>
            <person name="Villar-Briones A."/>
            <person name="Aparecida-Saddi V."/>
            <person name="Campos-Telles M.P."/>
            <person name="Grau M."/>
            <person name="Mikheyev A.S."/>
        </authorList>
    </citation>
    <scope>NUCLEOTIDE SEQUENCE</scope>
    <source>
        <tissue evidence="1">Venom_gland</tissue>
    </source>
</reference>
<accession>A0A2D4FDB6</accession>
<organism evidence="1">
    <name type="scientific">Micrurus corallinus</name>
    <name type="common">Brazilian coral snake</name>
    <dbReference type="NCBI Taxonomy" id="54390"/>
    <lineage>
        <taxon>Eukaryota</taxon>
        <taxon>Metazoa</taxon>
        <taxon>Chordata</taxon>
        <taxon>Craniata</taxon>
        <taxon>Vertebrata</taxon>
        <taxon>Euteleostomi</taxon>
        <taxon>Lepidosauria</taxon>
        <taxon>Squamata</taxon>
        <taxon>Bifurcata</taxon>
        <taxon>Unidentata</taxon>
        <taxon>Episquamata</taxon>
        <taxon>Toxicofera</taxon>
        <taxon>Serpentes</taxon>
        <taxon>Colubroidea</taxon>
        <taxon>Elapidae</taxon>
        <taxon>Elapinae</taxon>
        <taxon>Micrurus</taxon>
    </lineage>
</organism>
<dbReference type="EMBL" id="IACJ01062229">
    <property type="protein sequence ID" value="LAA45484.1"/>
    <property type="molecule type" value="Transcribed_RNA"/>
</dbReference>
<dbReference type="EMBL" id="IACJ01062230">
    <property type="protein sequence ID" value="LAA45487.1"/>
    <property type="molecule type" value="Transcribed_RNA"/>
</dbReference>
<dbReference type="AlphaFoldDB" id="A0A2D4FDB6"/>
<proteinExistence type="predicted"/>
<protein>
    <submittedName>
        <fullName evidence="1">Uncharacterized protein</fullName>
    </submittedName>
</protein>
<evidence type="ECO:0000313" key="1">
    <source>
        <dbReference type="EMBL" id="LAA45487.1"/>
    </source>
</evidence>